<dbReference type="eggNOG" id="ENOG502RZQN">
    <property type="taxonomic scope" value="Eukaryota"/>
</dbReference>
<dbReference type="GO" id="GO:0044732">
    <property type="term" value="C:mitotic spindle pole body"/>
    <property type="evidence" value="ECO:0007669"/>
    <property type="project" value="TreeGrafter"/>
</dbReference>
<feature type="coiled-coil region" evidence="18">
    <location>
        <begin position="31"/>
        <end position="58"/>
    </location>
</feature>
<reference evidence="20 21" key="1">
    <citation type="journal article" date="2004" name="Nature">
        <title>Genome evolution in yeasts.</title>
        <authorList>
            <consortium name="Genolevures"/>
            <person name="Dujon B."/>
            <person name="Sherman D."/>
            <person name="Fischer G."/>
            <person name="Durrens P."/>
            <person name="Casaregola S."/>
            <person name="Lafontaine I."/>
            <person name="de Montigny J."/>
            <person name="Marck C."/>
            <person name="Neuveglise C."/>
            <person name="Talla E."/>
            <person name="Goffard N."/>
            <person name="Frangeul L."/>
            <person name="Aigle M."/>
            <person name="Anthouard V."/>
            <person name="Babour A."/>
            <person name="Barbe V."/>
            <person name="Barnay S."/>
            <person name="Blanchin S."/>
            <person name="Beckerich J.M."/>
            <person name="Beyne E."/>
            <person name="Bleykasten C."/>
            <person name="Boisrame A."/>
            <person name="Boyer J."/>
            <person name="Cattolico L."/>
            <person name="Confanioleri F."/>
            <person name="de Daruvar A."/>
            <person name="Despons L."/>
            <person name="Fabre E."/>
            <person name="Fairhead C."/>
            <person name="Ferry-Dumazet H."/>
            <person name="Groppi A."/>
            <person name="Hantraye F."/>
            <person name="Hennequin C."/>
            <person name="Jauniaux N."/>
            <person name="Joyet P."/>
            <person name="Kachouri R."/>
            <person name="Kerrest A."/>
            <person name="Koszul R."/>
            <person name="Lemaire M."/>
            <person name="Lesur I."/>
            <person name="Ma L."/>
            <person name="Muller H."/>
            <person name="Nicaud J.M."/>
            <person name="Nikolski M."/>
            <person name="Oztas S."/>
            <person name="Ozier-Kalogeropoulos O."/>
            <person name="Pellenz S."/>
            <person name="Potier S."/>
            <person name="Richard G.F."/>
            <person name="Straub M.L."/>
            <person name="Suleau A."/>
            <person name="Swennene D."/>
            <person name="Tekaia F."/>
            <person name="Wesolowski-Louvel M."/>
            <person name="Westhof E."/>
            <person name="Wirth B."/>
            <person name="Zeniou-Meyer M."/>
            <person name="Zivanovic I."/>
            <person name="Bolotin-Fukuhara M."/>
            <person name="Thierry A."/>
            <person name="Bouchier C."/>
            <person name="Caudron B."/>
            <person name="Scarpelli C."/>
            <person name="Gaillardin C."/>
            <person name="Weissenbach J."/>
            <person name="Wincker P."/>
            <person name="Souciet J.L."/>
        </authorList>
    </citation>
    <scope>NUCLEOTIDE SEQUENCE [LARGE SCALE GENOMIC DNA]</scope>
    <source>
        <strain evidence="21">ATCC 36239 / CBS 767 / BCRC 21394 / JCM 1990 / NBRC 0083 / IGC 2968</strain>
    </source>
</reference>
<keyword evidence="18" id="KW-0175">Coiled coil</keyword>
<keyword evidence="8" id="KW-0132">Cell division</keyword>
<comment type="subcellular location">
    <subcellularLocation>
        <location evidence="3">Chromosome</location>
        <location evidence="3">Centromere</location>
        <location evidence="3">Kinetochore</location>
    </subcellularLocation>
    <subcellularLocation>
        <location evidence="2">Cytoplasm</location>
        <location evidence="2">Cytoskeleton</location>
        <location evidence="2">Spindle</location>
    </subcellularLocation>
    <subcellularLocation>
        <location evidence="1">Nucleus</location>
    </subcellularLocation>
</comment>
<evidence type="ECO:0000313" key="21">
    <source>
        <dbReference type="Proteomes" id="UP000000599"/>
    </source>
</evidence>
<keyword evidence="13" id="KW-0206">Cytoskeleton</keyword>
<dbReference type="PANTHER" id="PTHR28200:SF1">
    <property type="entry name" value="DASH COMPLEX SUBUNIT ASK1"/>
    <property type="match status" value="1"/>
</dbReference>
<dbReference type="GO" id="GO:0051301">
    <property type="term" value="P:cell division"/>
    <property type="evidence" value="ECO:0007669"/>
    <property type="project" value="UniProtKB-KW"/>
</dbReference>
<dbReference type="HOGENOM" id="CLU_037658_0_0_1"/>
<feature type="region of interest" description="Disordered" evidence="19">
    <location>
        <begin position="262"/>
        <end position="385"/>
    </location>
</feature>
<accession>B5RTL0</accession>
<name>B5RTL0_DEBHA</name>
<evidence type="ECO:0000256" key="13">
    <source>
        <dbReference type="ARBA" id="ARBA00023212"/>
    </source>
</evidence>
<dbReference type="GeneID" id="8998561"/>
<keyword evidence="6" id="KW-0158">Chromosome</keyword>
<feature type="region of interest" description="Disordered" evidence="19">
    <location>
        <begin position="506"/>
        <end position="529"/>
    </location>
</feature>
<feature type="region of interest" description="Disordered" evidence="19">
    <location>
        <begin position="130"/>
        <end position="153"/>
    </location>
</feature>
<evidence type="ECO:0000256" key="17">
    <source>
        <dbReference type="ARBA" id="ARBA00029735"/>
    </source>
</evidence>
<feature type="region of interest" description="Disordered" evidence="19">
    <location>
        <begin position="224"/>
        <end position="246"/>
    </location>
</feature>
<dbReference type="STRING" id="284592.B5RTL0"/>
<protein>
    <recommendedName>
        <fullName evidence="5">DASH complex subunit ASK1</fullName>
    </recommendedName>
    <alternativeName>
        <fullName evidence="17">Outer kinetochore protein ASK1</fullName>
    </alternativeName>
</protein>
<evidence type="ECO:0000256" key="3">
    <source>
        <dbReference type="ARBA" id="ARBA00004629"/>
    </source>
</evidence>
<dbReference type="RefSeq" id="XP_002770341.1">
    <property type="nucleotide sequence ID" value="XM_002770295.1"/>
</dbReference>
<comment type="similarity">
    <text evidence="4">Belongs to the DASH complex ASK1 family.</text>
</comment>
<dbReference type="AlphaFoldDB" id="B5RTL0"/>
<dbReference type="GO" id="GO:0072686">
    <property type="term" value="C:mitotic spindle"/>
    <property type="evidence" value="ECO:0007669"/>
    <property type="project" value="InterPro"/>
</dbReference>
<evidence type="ECO:0000256" key="1">
    <source>
        <dbReference type="ARBA" id="ARBA00004123"/>
    </source>
</evidence>
<keyword evidence="14" id="KW-0539">Nucleus</keyword>
<feature type="compositionally biased region" description="Polar residues" evidence="19">
    <location>
        <begin position="361"/>
        <end position="377"/>
    </location>
</feature>
<dbReference type="Pfam" id="PF08655">
    <property type="entry name" value="DASH_Ask1"/>
    <property type="match status" value="1"/>
</dbReference>
<dbReference type="GO" id="GO:0005874">
    <property type="term" value="C:microtubule"/>
    <property type="evidence" value="ECO:0007669"/>
    <property type="project" value="UniProtKB-KW"/>
</dbReference>
<feature type="compositionally biased region" description="Low complexity" evidence="19">
    <location>
        <begin position="317"/>
        <end position="326"/>
    </location>
</feature>
<feature type="compositionally biased region" description="Polar residues" evidence="19">
    <location>
        <begin position="580"/>
        <end position="593"/>
    </location>
</feature>
<keyword evidence="7" id="KW-0963">Cytoplasm</keyword>
<proteinExistence type="inferred from homology"/>
<dbReference type="Proteomes" id="UP000000599">
    <property type="component" value="Chromosome D"/>
</dbReference>
<keyword evidence="10" id="KW-0498">Mitosis</keyword>
<evidence type="ECO:0000313" key="20">
    <source>
        <dbReference type="EMBL" id="CAR65695.1"/>
    </source>
</evidence>
<keyword evidence="12" id="KW-0995">Kinetochore</keyword>
<dbReference type="InParanoid" id="B5RTL0"/>
<evidence type="ECO:0000256" key="19">
    <source>
        <dbReference type="SAM" id="MobiDB-lite"/>
    </source>
</evidence>
<dbReference type="GO" id="GO:0042729">
    <property type="term" value="C:DASH complex"/>
    <property type="evidence" value="ECO:0007669"/>
    <property type="project" value="InterPro"/>
</dbReference>
<evidence type="ECO:0000256" key="12">
    <source>
        <dbReference type="ARBA" id="ARBA00022838"/>
    </source>
</evidence>
<evidence type="ECO:0000256" key="18">
    <source>
        <dbReference type="SAM" id="Coils"/>
    </source>
</evidence>
<gene>
    <name evidence="20" type="ordered locus">DEHA2D18084g</name>
</gene>
<dbReference type="VEuPathDB" id="FungiDB:DEHA2D18084g"/>
<evidence type="ECO:0000256" key="15">
    <source>
        <dbReference type="ARBA" id="ARBA00023306"/>
    </source>
</evidence>
<feature type="compositionally biased region" description="Low complexity" evidence="19">
    <location>
        <begin position="518"/>
        <end position="529"/>
    </location>
</feature>
<dbReference type="KEGG" id="dha:DEHA2D18084g"/>
<keyword evidence="11" id="KW-0159">Chromosome partition</keyword>
<dbReference type="PANTHER" id="PTHR28200">
    <property type="entry name" value="DASH COMPLEX SUBUNIT ASK1"/>
    <property type="match status" value="1"/>
</dbReference>
<evidence type="ECO:0000256" key="2">
    <source>
        <dbReference type="ARBA" id="ARBA00004186"/>
    </source>
</evidence>
<feature type="compositionally biased region" description="Low complexity" evidence="19">
    <location>
        <begin position="412"/>
        <end position="427"/>
    </location>
</feature>
<evidence type="ECO:0000256" key="10">
    <source>
        <dbReference type="ARBA" id="ARBA00022776"/>
    </source>
</evidence>
<feature type="region of interest" description="Disordered" evidence="19">
    <location>
        <begin position="397"/>
        <end position="491"/>
    </location>
</feature>
<feature type="compositionally biased region" description="Polar residues" evidence="19">
    <location>
        <begin position="482"/>
        <end position="491"/>
    </location>
</feature>
<feature type="compositionally biased region" description="Polar residues" evidence="19">
    <location>
        <begin position="291"/>
        <end position="302"/>
    </location>
</feature>
<dbReference type="GO" id="GO:0008608">
    <property type="term" value="P:attachment of spindle microtubules to kinetochore"/>
    <property type="evidence" value="ECO:0007669"/>
    <property type="project" value="InterPro"/>
</dbReference>
<evidence type="ECO:0000256" key="8">
    <source>
        <dbReference type="ARBA" id="ARBA00022618"/>
    </source>
</evidence>
<evidence type="ECO:0000256" key="16">
    <source>
        <dbReference type="ARBA" id="ARBA00023328"/>
    </source>
</evidence>
<dbReference type="OMA" id="YHRVSIS"/>
<evidence type="ECO:0000256" key="11">
    <source>
        <dbReference type="ARBA" id="ARBA00022829"/>
    </source>
</evidence>
<dbReference type="OrthoDB" id="5573898at2759"/>
<organism evidence="20 21">
    <name type="scientific">Debaryomyces hansenii (strain ATCC 36239 / CBS 767 / BCRC 21394 / JCM 1990 / NBRC 0083 / IGC 2968)</name>
    <name type="common">Yeast</name>
    <name type="synonym">Torulaspora hansenii</name>
    <dbReference type="NCBI Taxonomy" id="284592"/>
    <lineage>
        <taxon>Eukaryota</taxon>
        <taxon>Fungi</taxon>
        <taxon>Dikarya</taxon>
        <taxon>Ascomycota</taxon>
        <taxon>Saccharomycotina</taxon>
        <taxon>Pichiomycetes</taxon>
        <taxon>Debaryomycetaceae</taxon>
        <taxon>Debaryomyces</taxon>
    </lineage>
</organism>
<feature type="compositionally biased region" description="Polar residues" evidence="19">
    <location>
        <begin position="506"/>
        <end position="517"/>
    </location>
</feature>
<feature type="region of interest" description="Disordered" evidence="19">
    <location>
        <begin position="577"/>
        <end position="597"/>
    </location>
</feature>
<dbReference type="InterPro" id="IPR013964">
    <property type="entry name" value="DASH_Ask1"/>
</dbReference>
<evidence type="ECO:0000256" key="6">
    <source>
        <dbReference type="ARBA" id="ARBA00022454"/>
    </source>
</evidence>
<sequence length="613" mass="68515">MKRYSIAPSSSRRKSTINPNLNLKGDDNIDGESATLELERLEQEITLVLQEIDKNLSKSNAVINDKIFPILKKYAGSSSNVWNNVNFWKYFLEQAANVELTSYEAPANMNTDLNTIANSKNNFLISDDEEAEDGENAVPEHREGASEGAEPIQQFKKPMLKGFNTVEETPTWSTGEQNAPPHQYNMQASTPQLKQRSSFIHNQKPNLGKTTNDRLQSTHTLAPTLSSEEQSSMNTKSPQKLASPPVVTHTIRQSLDNYHKISISPRKPQRSMHRTPIREGGMSEDVRRRSSLIQNLIDSSPTLPEPPVLLSERGYLNSGSNSNGENGSKESSESKDLGRLSPILLPPKSTPGRQNRRSDSENTMQRFPRTPNFTPSGSREDGAGIDIMRTPLGVRIRYGEDDSDLPPPELQNVPSVNDRSNNDDNNSGTRNEVDEDEVPLPDLETIELPNSNKKRRSSSTRKHDDKKRQSILPGDDDDQNVFLDNTSNKQNNSAHTIYHSMINNQDTSQNQSKDNTANQSKNSNQSNSRSISYLFEEVLYNTKINNKGDTNNPDNQPNSQARNLFDSFNDQAKQNEVAANDTSDQTGNSTSELGSLLGERFKNFTNYTQSMGQ</sequence>
<evidence type="ECO:0000256" key="14">
    <source>
        <dbReference type="ARBA" id="ARBA00023242"/>
    </source>
</evidence>
<keyword evidence="16" id="KW-0137">Centromere</keyword>
<evidence type="ECO:0000256" key="9">
    <source>
        <dbReference type="ARBA" id="ARBA00022701"/>
    </source>
</evidence>
<evidence type="ECO:0000256" key="7">
    <source>
        <dbReference type="ARBA" id="ARBA00022490"/>
    </source>
</evidence>
<feature type="compositionally biased region" description="Polar residues" evidence="19">
    <location>
        <begin position="224"/>
        <end position="240"/>
    </location>
</feature>
<keyword evidence="9" id="KW-0493">Microtubule</keyword>
<feature type="compositionally biased region" description="Basic and acidic residues" evidence="19">
    <location>
        <begin position="327"/>
        <end position="338"/>
    </location>
</feature>
<feature type="region of interest" description="Disordered" evidence="19">
    <location>
        <begin position="1"/>
        <end position="28"/>
    </location>
</feature>
<keyword evidence="21" id="KW-1185">Reference proteome</keyword>
<keyword evidence="15" id="KW-0131">Cell cycle</keyword>
<evidence type="ECO:0000256" key="4">
    <source>
        <dbReference type="ARBA" id="ARBA00010731"/>
    </source>
</evidence>
<evidence type="ECO:0000256" key="5">
    <source>
        <dbReference type="ARBA" id="ARBA00014520"/>
    </source>
</evidence>
<dbReference type="EMBL" id="CR382136">
    <property type="protein sequence ID" value="CAR65695.1"/>
    <property type="molecule type" value="Genomic_DNA"/>
</dbReference>